<evidence type="ECO:0000313" key="2">
    <source>
        <dbReference type="Proteomes" id="UP000563898"/>
    </source>
</evidence>
<sequence>MATTIVDGSLVFSFPEIDQAALLHITFHRTLRVPDDATTYGLPPGLGEFDLRQVGERDDFIMPMWQAEASWIGFSSPTQYPFLIKVGVGGVNAITGDPYSPVPDFGSEDYLESDTQPWLDGFRVDDTTVRQFVAMPLGTGYTVAEQLSGKDTGTIEFSVVPIKAEVWTQREVIPPPTLDFCACPPADGDGMGFGAGGTIKQSVATPLESHDNWCDTTLSSATVKIVNSTAWQTLTDEPPHHPPLTIDEYRAYGYPWFAWYDDSLARQGESPFASARTVKHVGDSLCEQPLPDNPTFTPPTPIVLGPKI</sequence>
<protein>
    <recommendedName>
        <fullName evidence="3">Integral membrane protein</fullName>
    </recommendedName>
</protein>
<gene>
    <name evidence="1" type="ORF">HGA05_25805</name>
</gene>
<accession>A0A846WW83</accession>
<evidence type="ECO:0008006" key="3">
    <source>
        <dbReference type="Google" id="ProtNLM"/>
    </source>
</evidence>
<name>A0A846WW83_9ACTN</name>
<comment type="caution">
    <text evidence="1">The sequence shown here is derived from an EMBL/GenBank/DDBJ whole genome shotgun (WGS) entry which is preliminary data.</text>
</comment>
<reference evidence="1 2" key="1">
    <citation type="submission" date="2020-04" db="EMBL/GenBank/DDBJ databases">
        <title>MicrobeNet Type strains.</title>
        <authorList>
            <person name="Nicholson A.C."/>
        </authorList>
    </citation>
    <scope>NUCLEOTIDE SEQUENCE [LARGE SCALE GENOMIC DNA]</scope>
    <source>
        <strain evidence="1 2">ATCC BAA-14</strain>
    </source>
</reference>
<organism evidence="1 2">
    <name type="scientific">Gordonia polyisoprenivorans</name>
    <dbReference type="NCBI Taxonomy" id="84595"/>
    <lineage>
        <taxon>Bacteria</taxon>
        <taxon>Bacillati</taxon>
        <taxon>Actinomycetota</taxon>
        <taxon>Actinomycetes</taxon>
        <taxon>Mycobacteriales</taxon>
        <taxon>Gordoniaceae</taxon>
        <taxon>Gordonia</taxon>
    </lineage>
</organism>
<dbReference type="Proteomes" id="UP000563898">
    <property type="component" value="Unassembled WGS sequence"/>
</dbReference>
<dbReference type="EMBL" id="JAAXPC010000026">
    <property type="protein sequence ID" value="NKY04980.1"/>
    <property type="molecule type" value="Genomic_DNA"/>
</dbReference>
<proteinExistence type="predicted"/>
<evidence type="ECO:0000313" key="1">
    <source>
        <dbReference type="EMBL" id="NKY04980.1"/>
    </source>
</evidence>
<dbReference type="RefSeq" id="WP_006372040.1">
    <property type="nucleotide sequence ID" value="NZ_CP073075.1"/>
</dbReference>
<dbReference type="AlphaFoldDB" id="A0A846WW83"/>